<evidence type="ECO:0000256" key="2">
    <source>
        <dbReference type="ARBA" id="ARBA00022840"/>
    </source>
</evidence>
<dbReference type="Pfam" id="PF07714">
    <property type="entry name" value="PK_Tyr_Ser-Thr"/>
    <property type="match status" value="1"/>
</dbReference>
<evidence type="ECO:0000259" key="3">
    <source>
        <dbReference type="PROSITE" id="PS50011"/>
    </source>
</evidence>
<dbReference type="FunFam" id="3.30.200.20:FF:000521">
    <property type="entry name" value="Protein kinase superfamily protein"/>
    <property type="match status" value="1"/>
</dbReference>
<sequence length="313" mass="35946">MKDVIRKLRPRLLSWLHRSGSAGRIALFVRRFSYKEVKKATDEFRRVMYSNPDGVSAYKAKLEDGEVVLVKEVKFLDHEENSSDGEFYRQVQLLARLHHRHLLAVRGFSAGRKRYLVFDNIENGSLKEHLDDPLRTPLDWRTRLQIAIGVAAALEYLLHFSDPPMYSVSISSSNIMLDQNFNVKVADISVHTSSTNSSALILQSSDSEGSDELQHENIIFQLGLLILELVTGQSSVKGCTDLVQWIQECSSSSSFHRMIDPDLGDRYDSSELRKLLAVARVCIRSRYEPKFSIQQIFRYLQKKVENPYELTYE</sequence>
<evidence type="ECO:0000313" key="4">
    <source>
        <dbReference type="EMBL" id="CAI0541631.1"/>
    </source>
</evidence>
<proteinExistence type="predicted"/>
<dbReference type="InterPro" id="IPR011009">
    <property type="entry name" value="Kinase-like_dom_sf"/>
</dbReference>
<dbReference type="Proteomes" id="UP001154282">
    <property type="component" value="Unassembled WGS sequence"/>
</dbReference>
<keyword evidence="5" id="KW-1185">Reference proteome</keyword>
<name>A0AAV0Q9F0_9ROSI</name>
<dbReference type="GO" id="GO:0004672">
    <property type="term" value="F:protein kinase activity"/>
    <property type="evidence" value="ECO:0007669"/>
    <property type="project" value="InterPro"/>
</dbReference>
<dbReference type="InterPro" id="IPR001245">
    <property type="entry name" value="Ser-Thr/Tyr_kinase_cat_dom"/>
</dbReference>
<dbReference type="PROSITE" id="PS50011">
    <property type="entry name" value="PROTEIN_KINASE_DOM"/>
    <property type="match status" value="1"/>
</dbReference>
<evidence type="ECO:0000313" key="5">
    <source>
        <dbReference type="Proteomes" id="UP001154282"/>
    </source>
</evidence>
<dbReference type="PANTHER" id="PTHR27001:SF20">
    <property type="entry name" value="PROTEIN KINASE SUPERFAMILY PROTEIN"/>
    <property type="match status" value="1"/>
</dbReference>
<dbReference type="Gene3D" id="3.30.200.20">
    <property type="entry name" value="Phosphorylase Kinase, domain 1"/>
    <property type="match status" value="1"/>
</dbReference>
<gene>
    <name evidence="4" type="ORF">LITE_LOCUS42183</name>
</gene>
<dbReference type="SUPFAM" id="SSF56112">
    <property type="entry name" value="Protein kinase-like (PK-like)"/>
    <property type="match status" value="1"/>
</dbReference>
<reference evidence="4" key="1">
    <citation type="submission" date="2022-08" db="EMBL/GenBank/DDBJ databases">
        <authorList>
            <person name="Gutierrez-Valencia J."/>
        </authorList>
    </citation>
    <scope>NUCLEOTIDE SEQUENCE</scope>
</reference>
<comment type="caution">
    <text evidence="4">The sequence shown here is derived from an EMBL/GenBank/DDBJ whole genome shotgun (WGS) entry which is preliminary data.</text>
</comment>
<organism evidence="4 5">
    <name type="scientific">Linum tenue</name>
    <dbReference type="NCBI Taxonomy" id="586396"/>
    <lineage>
        <taxon>Eukaryota</taxon>
        <taxon>Viridiplantae</taxon>
        <taxon>Streptophyta</taxon>
        <taxon>Embryophyta</taxon>
        <taxon>Tracheophyta</taxon>
        <taxon>Spermatophyta</taxon>
        <taxon>Magnoliopsida</taxon>
        <taxon>eudicotyledons</taxon>
        <taxon>Gunneridae</taxon>
        <taxon>Pentapetalae</taxon>
        <taxon>rosids</taxon>
        <taxon>fabids</taxon>
        <taxon>Malpighiales</taxon>
        <taxon>Linaceae</taxon>
        <taxon>Linum</taxon>
    </lineage>
</organism>
<dbReference type="Gene3D" id="1.10.510.10">
    <property type="entry name" value="Transferase(Phosphotransferase) domain 1"/>
    <property type="match status" value="1"/>
</dbReference>
<dbReference type="GO" id="GO:0005886">
    <property type="term" value="C:plasma membrane"/>
    <property type="evidence" value="ECO:0007669"/>
    <property type="project" value="TreeGrafter"/>
</dbReference>
<dbReference type="EMBL" id="CAMGYJ010000009">
    <property type="protein sequence ID" value="CAI0541631.1"/>
    <property type="molecule type" value="Genomic_DNA"/>
</dbReference>
<accession>A0AAV0Q9F0</accession>
<evidence type="ECO:0000256" key="1">
    <source>
        <dbReference type="ARBA" id="ARBA00022741"/>
    </source>
</evidence>
<protein>
    <recommendedName>
        <fullName evidence="3">Protein kinase domain-containing protein</fullName>
    </recommendedName>
</protein>
<dbReference type="GO" id="GO:0005524">
    <property type="term" value="F:ATP binding"/>
    <property type="evidence" value="ECO:0007669"/>
    <property type="project" value="UniProtKB-KW"/>
</dbReference>
<dbReference type="InterPro" id="IPR000719">
    <property type="entry name" value="Prot_kinase_dom"/>
</dbReference>
<keyword evidence="2" id="KW-0067">ATP-binding</keyword>
<keyword evidence="1" id="KW-0547">Nucleotide-binding</keyword>
<feature type="domain" description="Protein kinase" evidence="3">
    <location>
        <begin position="23"/>
        <end position="309"/>
    </location>
</feature>
<dbReference type="PANTHER" id="PTHR27001">
    <property type="entry name" value="OS01G0253100 PROTEIN"/>
    <property type="match status" value="1"/>
</dbReference>
<dbReference type="AlphaFoldDB" id="A0AAV0Q9F0"/>